<feature type="region of interest" description="Disordered" evidence="1">
    <location>
        <begin position="1081"/>
        <end position="1106"/>
    </location>
</feature>
<evidence type="ECO:0008006" key="6">
    <source>
        <dbReference type="Google" id="ProtNLM"/>
    </source>
</evidence>
<feature type="transmembrane region" description="Helical" evidence="2">
    <location>
        <begin position="979"/>
        <end position="1002"/>
    </location>
</feature>
<proteinExistence type="predicted"/>
<feature type="region of interest" description="Disordered" evidence="1">
    <location>
        <begin position="55"/>
        <end position="78"/>
    </location>
</feature>
<sequence>MISLLHAVMLVAAPSIAAARPPTCRGDPFINTRNRTDVVIELFIGSGALHPTLALTTPASRKPNKTDKPSADPELSNDLPSPFCPFMREPSSAPDRAQQLLWAVLLLLGACGVRLCGWRPPRFGAASGRRSKGRLVRCRTGLCRGAWLLVALLPLASSFEVYIASTDAGPGPSGGYNLTQCQGTQFNLDATDRVFWLRLTDVRTFPLDLHTCAANTAWGTDLSIFTGSCDTLTQVACNGNGEGLSGCYEDYSRITGLQLTEGEQYWVVVGPGHLDDSGYIRLAAEYQIPSPPPPPSRPSPPSAPPRPPAVPGFDFAAASEDDLRSLIVGAAADVSIYLPPSDVEIIESVVRDCSAGESGGVVFAYDSGAVSITRSNVEGCSAGLDGGVVRAYDSGAVSIIGSTVSGCSARWGGVVYARRSGAVSITDSDVTGCSADKGGVVCVVVSGVASIINSTVTRSTAREGAVVFAWSSDAVSIIGSTVTSCSAGESGGVVYARYSGAVSITSSAVTGCSAGKDGGVVYTDERGAVSIIGSTVTSCLADDDGGVIYARKSGAHGGVVYADRSVVSLIDTTVTGCLAGRSGGVVRAWNSGAVSITRSNVIGCSAERWGGAVNAKGAGDVEIIDSTVRDCSASYYGGVVHASDSSAVSIIGSTVTGCWAGEYGGVVYAVNSGAVSIIDSTLRNCSATYGGVVNALESGAVSITSSKATGCSAYFFKILFGFYQIVTVLSTTYSTRLPPEYTGWTDAVADAVSIDWSGLYLPQQCLGYGLRLLGIALSPIALIALLMIAGAYTVSPPGESLRQVSYMRLDASVECGTEDHESIPGLAIGLIVLWPVGSLVLFTALLFACHKPLQAKTPTALTRATAFLHREYKTTFYWWEALELARKLVLTGFVLLIPEENALLRLVVATLICSCYVALVAATKPYKRVEDSVLAVAMSLILLIVFLGANWTTIFLRIVERSGTDDASAVFGFSKLNPIVSTMIGLAGVALLISLAGAVVAARLTAKVPTIRLVSTKQPPELTLARGLAWHLFLSHIWSTGQDTVGVIKSELQLLLPGIKVFLDARARMFIAPRLLPLTGARTPPGHASPTQREPPSPPSTLPAAHPSLRARRQNCLREIRATLEQSKPLVLVQEADPAKGGGTLQALRDECPDELQSDIFDQGRTQTTWYRIEEFQRVSLKTIAVLLCSPDYDGLDALGLYVPGEPRIHSFALAKPVTLWASPANAGSVDLANELAAAFAGLTVSTAEDRGSDTWSDERLAEQVRQAREDRLPIVMAHENDPEKGGVPFSRFFETTPQESDSLRGAAIPPCPMPSTSPSNAPQELIAGGLYKDLAKSCYPGRHHEARGSGGRSPRRVDLRRWKSLVCRAVGGLFERRLPWCTCVSAMPVPSPVFAHFAQLPPFPAGETFSWQTSSHEGGASVELWMHIGKPK</sequence>
<dbReference type="EnsemblProtists" id="EOD41042">
    <property type="protein sequence ID" value="EOD41042"/>
    <property type="gene ID" value="EMIHUDRAFT_222105"/>
</dbReference>
<feature type="signal peptide" evidence="3">
    <location>
        <begin position="1"/>
        <end position="19"/>
    </location>
</feature>
<feature type="transmembrane region" description="Helical" evidence="2">
    <location>
        <begin position="772"/>
        <end position="792"/>
    </location>
</feature>
<keyword evidence="5" id="KW-1185">Reference proteome</keyword>
<dbReference type="PANTHER" id="PTHR11319:SF35">
    <property type="entry name" value="OUTER MEMBRANE PROTEIN PMPC-RELATED"/>
    <property type="match status" value="1"/>
</dbReference>
<evidence type="ECO:0000256" key="1">
    <source>
        <dbReference type="SAM" id="MobiDB-lite"/>
    </source>
</evidence>
<keyword evidence="2" id="KW-0472">Membrane</keyword>
<evidence type="ECO:0000256" key="3">
    <source>
        <dbReference type="SAM" id="SignalP"/>
    </source>
</evidence>
<feature type="chain" id="PRO_5044187882" description="Right handed beta helix domain-containing protein" evidence="3">
    <location>
        <begin position="20"/>
        <end position="1433"/>
    </location>
</feature>
<keyword evidence="2" id="KW-0812">Transmembrane</keyword>
<feature type="region of interest" description="Disordered" evidence="1">
    <location>
        <begin position="286"/>
        <end position="311"/>
    </location>
</feature>
<dbReference type="KEGG" id="ehx:EMIHUDRAFT_222105"/>
<dbReference type="Proteomes" id="UP000013827">
    <property type="component" value="Unassembled WGS sequence"/>
</dbReference>
<dbReference type="PANTHER" id="PTHR11319">
    <property type="entry name" value="G PROTEIN-COUPLED RECEPTOR-RELATED"/>
    <property type="match status" value="1"/>
</dbReference>
<keyword evidence="2" id="KW-1133">Transmembrane helix</keyword>
<feature type="transmembrane region" description="Helical" evidence="2">
    <location>
        <begin position="826"/>
        <end position="848"/>
    </location>
</feature>
<keyword evidence="3" id="KW-0732">Signal</keyword>
<reference evidence="4" key="2">
    <citation type="submission" date="2024-10" db="UniProtKB">
        <authorList>
            <consortium name="EnsemblProtists"/>
        </authorList>
    </citation>
    <scope>IDENTIFICATION</scope>
</reference>
<name>A0A0D3KZ57_EMIH1</name>
<dbReference type="GeneID" id="17286312"/>
<feature type="transmembrane region" description="Helical" evidence="2">
    <location>
        <begin position="934"/>
        <end position="959"/>
    </location>
</feature>
<feature type="transmembrane region" description="Helical" evidence="2">
    <location>
        <begin position="903"/>
        <end position="922"/>
    </location>
</feature>
<evidence type="ECO:0000313" key="5">
    <source>
        <dbReference type="Proteomes" id="UP000013827"/>
    </source>
</evidence>
<protein>
    <recommendedName>
        <fullName evidence="6">Right handed beta helix domain-containing protein</fullName>
    </recommendedName>
</protein>
<reference evidence="5" key="1">
    <citation type="journal article" date="2013" name="Nature">
        <title>Pan genome of the phytoplankton Emiliania underpins its global distribution.</title>
        <authorList>
            <person name="Read B.A."/>
            <person name="Kegel J."/>
            <person name="Klute M.J."/>
            <person name="Kuo A."/>
            <person name="Lefebvre S.C."/>
            <person name="Maumus F."/>
            <person name="Mayer C."/>
            <person name="Miller J."/>
            <person name="Monier A."/>
            <person name="Salamov A."/>
            <person name="Young J."/>
            <person name="Aguilar M."/>
            <person name="Claverie J.M."/>
            <person name="Frickenhaus S."/>
            <person name="Gonzalez K."/>
            <person name="Herman E.K."/>
            <person name="Lin Y.C."/>
            <person name="Napier J."/>
            <person name="Ogata H."/>
            <person name="Sarno A.F."/>
            <person name="Shmutz J."/>
            <person name="Schroeder D."/>
            <person name="de Vargas C."/>
            <person name="Verret F."/>
            <person name="von Dassow P."/>
            <person name="Valentin K."/>
            <person name="Van de Peer Y."/>
            <person name="Wheeler G."/>
            <person name="Dacks J.B."/>
            <person name="Delwiche C.F."/>
            <person name="Dyhrman S.T."/>
            <person name="Glockner G."/>
            <person name="John U."/>
            <person name="Richards T."/>
            <person name="Worden A.Z."/>
            <person name="Zhang X."/>
            <person name="Grigoriev I.V."/>
            <person name="Allen A.E."/>
            <person name="Bidle K."/>
            <person name="Borodovsky M."/>
            <person name="Bowler C."/>
            <person name="Brownlee C."/>
            <person name="Cock J.M."/>
            <person name="Elias M."/>
            <person name="Gladyshev V.N."/>
            <person name="Groth M."/>
            <person name="Guda C."/>
            <person name="Hadaegh A."/>
            <person name="Iglesias-Rodriguez M.D."/>
            <person name="Jenkins J."/>
            <person name="Jones B.M."/>
            <person name="Lawson T."/>
            <person name="Leese F."/>
            <person name="Lindquist E."/>
            <person name="Lobanov A."/>
            <person name="Lomsadze A."/>
            <person name="Malik S.B."/>
            <person name="Marsh M.E."/>
            <person name="Mackinder L."/>
            <person name="Mock T."/>
            <person name="Mueller-Roeber B."/>
            <person name="Pagarete A."/>
            <person name="Parker M."/>
            <person name="Probert I."/>
            <person name="Quesneville H."/>
            <person name="Raines C."/>
            <person name="Rensing S.A."/>
            <person name="Riano-Pachon D.M."/>
            <person name="Richier S."/>
            <person name="Rokitta S."/>
            <person name="Shiraiwa Y."/>
            <person name="Soanes D.M."/>
            <person name="van der Giezen M."/>
            <person name="Wahlund T.M."/>
            <person name="Williams B."/>
            <person name="Wilson W."/>
            <person name="Wolfe G."/>
            <person name="Wurch L.L."/>
        </authorList>
    </citation>
    <scope>NUCLEOTIDE SEQUENCE</scope>
</reference>
<dbReference type="RefSeq" id="XP_005793471.1">
    <property type="nucleotide sequence ID" value="XM_005793414.1"/>
</dbReference>
<dbReference type="SUPFAM" id="SSF51126">
    <property type="entry name" value="Pectin lyase-like"/>
    <property type="match status" value="2"/>
</dbReference>
<organism evidence="4 5">
    <name type="scientific">Emiliania huxleyi (strain CCMP1516)</name>
    <dbReference type="NCBI Taxonomy" id="280463"/>
    <lineage>
        <taxon>Eukaryota</taxon>
        <taxon>Haptista</taxon>
        <taxon>Haptophyta</taxon>
        <taxon>Prymnesiophyceae</taxon>
        <taxon>Isochrysidales</taxon>
        <taxon>Noelaerhabdaceae</taxon>
        <taxon>Emiliania</taxon>
    </lineage>
</organism>
<evidence type="ECO:0000256" key="2">
    <source>
        <dbReference type="SAM" id="Phobius"/>
    </source>
</evidence>
<dbReference type="InterPro" id="IPR011050">
    <property type="entry name" value="Pectin_lyase_fold/virulence"/>
</dbReference>
<accession>A0A0D3KZ57</accession>
<feature type="compositionally biased region" description="Pro residues" evidence="1">
    <location>
        <begin position="289"/>
        <end position="310"/>
    </location>
</feature>
<dbReference type="PaxDb" id="2903-EOD41042"/>
<dbReference type="eggNOG" id="ENOG502QSG1">
    <property type="taxonomic scope" value="Eukaryota"/>
</dbReference>
<dbReference type="HOGENOM" id="CLU_002103_0_0_1"/>
<evidence type="ECO:0000313" key="4">
    <source>
        <dbReference type="EnsemblProtists" id="EOD41042"/>
    </source>
</evidence>